<dbReference type="InterPro" id="IPR011701">
    <property type="entry name" value="MFS"/>
</dbReference>
<dbReference type="Proteomes" id="UP000320585">
    <property type="component" value="Chromosome"/>
</dbReference>
<evidence type="ECO:0000256" key="1">
    <source>
        <dbReference type="ARBA" id="ARBA00004651"/>
    </source>
</evidence>
<organism evidence="9 10">
    <name type="scientific">Dialister hominis</name>
    <dbReference type="NCBI Taxonomy" id="2582419"/>
    <lineage>
        <taxon>Bacteria</taxon>
        <taxon>Bacillati</taxon>
        <taxon>Bacillota</taxon>
        <taxon>Negativicutes</taxon>
        <taxon>Veillonellales</taxon>
        <taxon>Veillonellaceae</taxon>
        <taxon>Dialister</taxon>
    </lineage>
</organism>
<protein>
    <submittedName>
        <fullName evidence="9">MFS transporter</fullName>
    </submittedName>
</protein>
<evidence type="ECO:0000259" key="8">
    <source>
        <dbReference type="PROSITE" id="PS50850"/>
    </source>
</evidence>
<feature type="transmembrane region" description="Helical" evidence="7">
    <location>
        <begin position="278"/>
        <end position="300"/>
    </location>
</feature>
<keyword evidence="5 7" id="KW-1133">Transmembrane helix</keyword>
<keyword evidence="6 7" id="KW-0472">Membrane</keyword>
<feature type="transmembrane region" description="Helical" evidence="7">
    <location>
        <begin position="108"/>
        <end position="126"/>
    </location>
</feature>
<dbReference type="SUPFAM" id="SSF103473">
    <property type="entry name" value="MFS general substrate transporter"/>
    <property type="match status" value="1"/>
</dbReference>
<evidence type="ECO:0000313" key="10">
    <source>
        <dbReference type="Proteomes" id="UP000320585"/>
    </source>
</evidence>
<name>A0A8D4UT75_9FIRM</name>
<feature type="transmembrane region" description="Helical" evidence="7">
    <location>
        <begin position="340"/>
        <end position="362"/>
    </location>
</feature>
<dbReference type="InterPro" id="IPR001958">
    <property type="entry name" value="Tet-R_TetA/multi-R_MdtG-like"/>
</dbReference>
<feature type="transmembrane region" description="Helical" evidence="7">
    <location>
        <begin position="45"/>
        <end position="66"/>
    </location>
</feature>
<dbReference type="PRINTS" id="PR01035">
    <property type="entry name" value="TCRTETA"/>
</dbReference>
<feature type="transmembrane region" description="Helical" evidence="7">
    <location>
        <begin position="167"/>
        <end position="185"/>
    </location>
</feature>
<feature type="transmembrane region" description="Helical" evidence="7">
    <location>
        <begin position="215"/>
        <end position="234"/>
    </location>
</feature>
<dbReference type="Pfam" id="PF07690">
    <property type="entry name" value="MFS_1"/>
    <property type="match status" value="1"/>
</dbReference>
<evidence type="ECO:0000256" key="7">
    <source>
        <dbReference type="SAM" id="Phobius"/>
    </source>
</evidence>
<dbReference type="InterPro" id="IPR036259">
    <property type="entry name" value="MFS_trans_sf"/>
</dbReference>
<dbReference type="AlphaFoldDB" id="A0A8D4UT75"/>
<evidence type="ECO:0000256" key="2">
    <source>
        <dbReference type="ARBA" id="ARBA00022448"/>
    </source>
</evidence>
<reference evidence="10" key="1">
    <citation type="submission" date="2019-05" db="EMBL/GenBank/DDBJ databases">
        <title>Complete genome sequencing of Dialister sp. strain 5BBH33.</title>
        <authorList>
            <person name="Sakamoto M."/>
            <person name="Murakami T."/>
            <person name="Mori H."/>
        </authorList>
    </citation>
    <scope>NUCLEOTIDE SEQUENCE [LARGE SCALE GENOMIC DNA]</scope>
    <source>
        <strain evidence="10">5BBH33</strain>
    </source>
</reference>
<comment type="subcellular location">
    <subcellularLocation>
        <location evidence="1">Cell membrane</location>
        <topology evidence="1">Multi-pass membrane protein</topology>
    </subcellularLocation>
</comment>
<dbReference type="GO" id="GO:0005886">
    <property type="term" value="C:plasma membrane"/>
    <property type="evidence" value="ECO:0007669"/>
    <property type="project" value="UniProtKB-SubCell"/>
</dbReference>
<proteinExistence type="predicted"/>
<feature type="transmembrane region" description="Helical" evidence="7">
    <location>
        <begin position="7"/>
        <end position="33"/>
    </location>
</feature>
<dbReference type="Gene3D" id="1.20.1720.10">
    <property type="entry name" value="Multidrug resistance protein D"/>
    <property type="match status" value="1"/>
</dbReference>
<feature type="transmembrane region" description="Helical" evidence="7">
    <location>
        <begin position="368"/>
        <end position="390"/>
    </location>
</feature>
<sequence>MKNWKHVIYLVCAIQIGAGISMMGIMSFLPLFLSELGITDPGEAAFWAGIIIGVTPFMIAFSAPFWSIQADRRGPKTVMSIVLIAVVLSSFFSGITTAPWQLLLLRTLQGLVGGFVPIGLSIVVSVTPEEKTSWSMGYFQAAMVMGIMFGPLLGGAVADTFGYRMPFYAFSLLAFLCLIALQIFLPDIHRKGAAKETDSTWSQIKFFMKIPRVRIMTFMQFLCNFGITGIGPILPLYIKSMMGDSPIVATVVGFIIFISGGCSALASLNTGRITSRFVIHRVLITATIFVGFTFIMQYLMTTVAGLGFFRGITGLGMGFIAPCTNTIIAKSVPPEKRSIVFGVVSSVFLMGNVAGPVCSGAIANYFGYAMVFWSTAIAFFLAACVIIWNFRGEKEI</sequence>
<dbReference type="PANTHER" id="PTHR43414:SF6">
    <property type="entry name" value="MULTIDRUG RESISTANCE PROTEIN MDTG"/>
    <property type="match status" value="1"/>
</dbReference>
<feature type="domain" description="Major facilitator superfamily (MFS) profile" evidence="8">
    <location>
        <begin position="7"/>
        <end position="394"/>
    </location>
</feature>
<dbReference type="PROSITE" id="PS50850">
    <property type="entry name" value="MFS"/>
    <property type="match status" value="1"/>
</dbReference>
<gene>
    <name evidence="9" type="ORF">Dia5BBH33_00270</name>
</gene>
<evidence type="ECO:0000256" key="6">
    <source>
        <dbReference type="ARBA" id="ARBA00023136"/>
    </source>
</evidence>
<evidence type="ECO:0000256" key="3">
    <source>
        <dbReference type="ARBA" id="ARBA00022475"/>
    </source>
</evidence>
<dbReference type="GeneID" id="92715247"/>
<accession>A0A8D4UT75</accession>
<dbReference type="InterPro" id="IPR020846">
    <property type="entry name" value="MFS_dom"/>
</dbReference>
<feature type="transmembrane region" description="Helical" evidence="7">
    <location>
        <begin position="306"/>
        <end position="328"/>
    </location>
</feature>
<keyword evidence="2" id="KW-0813">Transport</keyword>
<feature type="transmembrane region" description="Helical" evidence="7">
    <location>
        <begin position="78"/>
        <end position="102"/>
    </location>
</feature>
<keyword evidence="10" id="KW-1185">Reference proteome</keyword>
<dbReference type="KEGG" id="dho:Dia5BBH33_00270"/>
<evidence type="ECO:0000256" key="4">
    <source>
        <dbReference type="ARBA" id="ARBA00022692"/>
    </source>
</evidence>
<feature type="transmembrane region" description="Helical" evidence="7">
    <location>
        <begin position="138"/>
        <end position="161"/>
    </location>
</feature>
<dbReference type="Gene3D" id="1.20.1250.20">
    <property type="entry name" value="MFS general substrate transporter like domains"/>
    <property type="match status" value="1"/>
</dbReference>
<dbReference type="RefSeq" id="WP_022381663.1">
    <property type="nucleotide sequence ID" value="NZ_AP019697.1"/>
</dbReference>
<keyword evidence="4 7" id="KW-0812">Transmembrane</keyword>
<feature type="transmembrane region" description="Helical" evidence="7">
    <location>
        <begin position="246"/>
        <end position="266"/>
    </location>
</feature>
<keyword evidence="3" id="KW-1003">Cell membrane</keyword>
<dbReference type="PANTHER" id="PTHR43414">
    <property type="entry name" value="MULTIDRUG RESISTANCE PROTEIN MDTG"/>
    <property type="match status" value="1"/>
</dbReference>
<dbReference type="EMBL" id="AP019697">
    <property type="protein sequence ID" value="BBK24092.1"/>
    <property type="molecule type" value="Genomic_DNA"/>
</dbReference>
<dbReference type="GO" id="GO:0022857">
    <property type="term" value="F:transmembrane transporter activity"/>
    <property type="evidence" value="ECO:0007669"/>
    <property type="project" value="InterPro"/>
</dbReference>
<evidence type="ECO:0000313" key="9">
    <source>
        <dbReference type="EMBL" id="BBK24092.1"/>
    </source>
</evidence>
<evidence type="ECO:0000256" key="5">
    <source>
        <dbReference type="ARBA" id="ARBA00022989"/>
    </source>
</evidence>
<dbReference type="OrthoDB" id="102502at2"/>